<dbReference type="Pfam" id="PF01501">
    <property type="entry name" value="Glyco_transf_8"/>
    <property type="match status" value="1"/>
</dbReference>
<name>A0A0R1UIW1_9LACO</name>
<dbReference type="EMBL" id="AZFS01000064">
    <property type="protein sequence ID" value="KRL93281.1"/>
    <property type="molecule type" value="Genomic_DNA"/>
</dbReference>
<dbReference type="InterPro" id="IPR002495">
    <property type="entry name" value="Glyco_trans_8"/>
</dbReference>
<keyword evidence="1" id="KW-0328">Glycosyltransferase</keyword>
<evidence type="ECO:0000313" key="4">
    <source>
        <dbReference type="EMBL" id="KRL93281.1"/>
    </source>
</evidence>
<keyword evidence="2" id="KW-0808">Transferase</keyword>
<proteinExistence type="predicted"/>
<evidence type="ECO:0000313" key="5">
    <source>
        <dbReference type="Proteomes" id="UP000051580"/>
    </source>
</evidence>
<comment type="caution">
    <text evidence="4">The sequence shown here is derived from an EMBL/GenBank/DDBJ whole genome shotgun (WGS) entry which is preliminary data.</text>
</comment>
<dbReference type="PATRIC" id="fig|1423753.3.peg.1200"/>
<dbReference type="SUPFAM" id="SSF53448">
    <property type="entry name" value="Nucleotide-diphospho-sugar transferases"/>
    <property type="match status" value="1"/>
</dbReference>
<keyword evidence="5" id="KW-1185">Reference proteome</keyword>
<dbReference type="Proteomes" id="UP000051580">
    <property type="component" value="Unassembled WGS sequence"/>
</dbReference>
<dbReference type="STRING" id="1423753.FD28_GL001153"/>
<sequence>MNDLTDEINVLVTLNAGYLPPLKVMLYSLHANNPQERIHLWLLHASLTPTEVSGVAQLASVFNWQFTDQRVAADFAAGVPLIKRYPKEMYFRLLSGEILPRDVKRVIYLDPDLLVINALRPLWEIDLKGHMLAAAVHRGVTKMVDGLNMIRLGTKTSYFNSGVLVIDLDQARTKIKLNDITAAIEKYRSELILPDQDVLNFLYGADILEIPEEVWNYDTRKYFTYQTRSLNQHEIHWVMANTVILHYCGTPKPWDPSSDSKFTGIFLNYQQQLQRLLTELAAPKVVD</sequence>
<reference evidence="4 5" key="1">
    <citation type="journal article" date="2015" name="Genome Announc.">
        <title>Expanding the biotechnology potential of lactobacilli through comparative genomics of 213 strains and associated genera.</title>
        <authorList>
            <person name="Sun Z."/>
            <person name="Harris H.M."/>
            <person name="McCann A."/>
            <person name="Guo C."/>
            <person name="Argimon S."/>
            <person name="Zhang W."/>
            <person name="Yang X."/>
            <person name="Jeffery I.B."/>
            <person name="Cooney J.C."/>
            <person name="Kagawa T.F."/>
            <person name="Liu W."/>
            <person name="Song Y."/>
            <person name="Salvetti E."/>
            <person name="Wrobel A."/>
            <person name="Rasinkangas P."/>
            <person name="Parkhill J."/>
            <person name="Rea M.C."/>
            <person name="O'Sullivan O."/>
            <person name="Ritari J."/>
            <person name="Douillard F.P."/>
            <person name="Paul Ross R."/>
            <person name="Yang R."/>
            <person name="Briner A.E."/>
            <person name="Felis G.E."/>
            <person name="de Vos W.M."/>
            <person name="Barrangou R."/>
            <person name="Klaenhammer T.R."/>
            <person name="Caufield P.W."/>
            <person name="Cui Y."/>
            <person name="Zhang H."/>
            <person name="O'Toole P.W."/>
        </authorList>
    </citation>
    <scope>NUCLEOTIDE SEQUENCE [LARGE SCALE GENOMIC DNA]</scope>
    <source>
        <strain evidence="4 5">DSM 16381</strain>
    </source>
</reference>
<gene>
    <name evidence="4" type="ORF">FD28_GL001153</name>
</gene>
<dbReference type="InterPro" id="IPR050748">
    <property type="entry name" value="Glycosyltrans_8_dom-fam"/>
</dbReference>
<dbReference type="GO" id="GO:0016757">
    <property type="term" value="F:glycosyltransferase activity"/>
    <property type="evidence" value="ECO:0007669"/>
    <property type="project" value="UniProtKB-KW"/>
</dbReference>
<dbReference type="AlphaFoldDB" id="A0A0R1UIW1"/>
<dbReference type="RefSeq" id="WP_235806889.1">
    <property type="nucleotide sequence ID" value="NZ_AZFS01000064.1"/>
</dbReference>
<evidence type="ECO:0000256" key="1">
    <source>
        <dbReference type="ARBA" id="ARBA00022676"/>
    </source>
</evidence>
<dbReference type="PANTHER" id="PTHR13778">
    <property type="entry name" value="GLYCOSYLTRANSFERASE 8 DOMAIN-CONTAINING PROTEIN"/>
    <property type="match status" value="1"/>
</dbReference>
<dbReference type="Gene3D" id="3.90.550.10">
    <property type="entry name" value="Spore Coat Polysaccharide Biosynthesis Protein SpsA, Chain A"/>
    <property type="match status" value="1"/>
</dbReference>
<protein>
    <submittedName>
        <fullName evidence="4">Uncharacterized protein</fullName>
    </submittedName>
</protein>
<evidence type="ECO:0000256" key="3">
    <source>
        <dbReference type="ARBA" id="ARBA00022723"/>
    </source>
</evidence>
<keyword evidence="3" id="KW-0479">Metal-binding</keyword>
<dbReference type="InterPro" id="IPR029044">
    <property type="entry name" value="Nucleotide-diphossugar_trans"/>
</dbReference>
<accession>A0A0R1UIW1</accession>
<organism evidence="4 5">
    <name type="scientific">Levilactobacillus hammesii DSM 16381</name>
    <dbReference type="NCBI Taxonomy" id="1423753"/>
    <lineage>
        <taxon>Bacteria</taxon>
        <taxon>Bacillati</taxon>
        <taxon>Bacillota</taxon>
        <taxon>Bacilli</taxon>
        <taxon>Lactobacillales</taxon>
        <taxon>Lactobacillaceae</taxon>
        <taxon>Levilactobacillus</taxon>
    </lineage>
</organism>
<evidence type="ECO:0000256" key="2">
    <source>
        <dbReference type="ARBA" id="ARBA00022679"/>
    </source>
</evidence>
<dbReference type="PANTHER" id="PTHR13778:SF47">
    <property type="entry name" value="LIPOPOLYSACCHARIDE 1,3-GALACTOSYLTRANSFERASE"/>
    <property type="match status" value="1"/>
</dbReference>
<dbReference type="GO" id="GO:0046872">
    <property type="term" value="F:metal ion binding"/>
    <property type="evidence" value="ECO:0007669"/>
    <property type="project" value="UniProtKB-KW"/>
</dbReference>
<dbReference type="CDD" id="cd04194">
    <property type="entry name" value="GT8_A4GalT_like"/>
    <property type="match status" value="1"/>
</dbReference>